<accession>A0AAN8S191</accession>
<comment type="caution">
    <text evidence="1">The sequence shown here is derived from an EMBL/GenBank/DDBJ whole genome shotgun (WGS) entry which is preliminary data.</text>
</comment>
<name>A0AAN8S191_9PEZI</name>
<sequence length="63" mass="6845">MATMSNLSSKTSSNNQHLMHDIAPLAEARNPVLASCFTTDVSATVVRSFHYSSTRAGGVEWYP</sequence>
<gene>
    <name evidence="1" type="ORF">TWF506_000845</name>
</gene>
<reference evidence="1 2" key="1">
    <citation type="submission" date="2019-10" db="EMBL/GenBank/DDBJ databases">
        <authorList>
            <person name="Palmer J.M."/>
        </authorList>
    </citation>
    <scope>NUCLEOTIDE SEQUENCE [LARGE SCALE GENOMIC DNA]</scope>
    <source>
        <strain evidence="1 2">TWF506</strain>
    </source>
</reference>
<dbReference type="EMBL" id="JAVHJM010000001">
    <property type="protein sequence ID" value="KAK6520593.1"/>
    <property type="molecule type" value="Genomic_DNA"/>
</dbReference>
<keyword evidence="2" id="KW-1185">Reference proteome</keyword>
<dbReference type="Proteomes" id="UP001307849">
    <property type="component" value="Unassembled WGS sequence"/>
</dbReference>
<organism evidence="1 2">
    <name type="scientific">Arthrobotrys conoides</name>
    <dbReference type="NCBI Taxonomy" id="74498"/>
    <lineage>
        <taxon>Eukaryota</taxon>
        <taxon>Fungi</taxon>
        <taxon>Dikarya</taxon>
        <taxon>Ascomycota</taxon>
        <taxon>Pezizomycotina</taxon>
        <taxon>Orbiliomycetes</taxon>
        <taxon>Orbiliales</taxon>
        <taxon>Orbiliaceae</taxon>
        <taxon>Arthrobotrys</taxon>
    </lineage>
</organism>
<proteinExistence type="predicted"/>
<protein>
    <submittedName>
        <fullName evidence="1">Uncharacterized protein</fullName>
    </submittedName>
</protein>
<dbReference type="AlphaFoldDB" id="A0AAN8S191"/>
<evidence type="ECO:0000313" key="1">
    <source>
        <dbReference type="EMBL" id="KAK6520593.1"/>
    </source>
</evidence>
<evidence type="ECO:0000313" key="2">
    <source>
        <dbReference type="Proteomes" id="UP001307849"/>
    </source>
</evidence>